<sequence>MEQVEGERNVMEIREICKRLLCDITTTYIFGVNCDAINNPDSEMYSMAEKSMTFKAARGLVAEFFPKLLKWKGTKMYSEDVRQFFASITRQSIKMHLENNLNSSTVINMLLERYKIEKSRIDDLDGIVLEDIMAHALILVFSGYETVNNTLAALIYELTMHADVQKQLYEEIVKTVNDHDVSYDDIISIGYLDHVVNETIRLHSTNAIIDRRTMKNYVIKAENPDE</sequence>
<dbReference type="GO" id="GO:0005506">
    <property type="term" value="F:iron ion binding"/>
    <property type="evidence" value="ECO:0007669"/>
    <property type="project" value="InterPro"/>
</dbReference>
<keyword evidence="7" id="KW-0256">Endoplasmic reticulum</keyword>
<keyword evidence="14" id="KW-1185">Reference proteome</keyword>
<comment type="cofactor">
    <cofactor evidence="1">
        <name>heme</name>
        <dbReference type="ChEBI" id="CHEBI:30413"/>
    </cofactor>
</comment>
<comment type="caution">
    <text evidence="13">The sequence shown here is derived from an EMBL/GenBank/DDBJ whole genome shotgun (WGS) entry which is preliminary data.</text>
</comment>
<accession>A0A5N4ART9</accession>
<evidence type="ECO:0000256" key="4">
    <source>
        <dbReference type="ARBA" id="ARBA00010617"/>
    </source>
</evidence>
<evidence type="ECO:0000256" key="12">
    <source>
        <dbReference type="ARBA" id="ARBA00023136"/>
    </source>
</evidence>
<dbReference type="GO" id="GO:0004497">
    <property type="term" value="F:monooxygenase activity"/>
    <property type="evidence" value="ECO:0007669"/>
    <property type="project" value="UniProtKB-KW"/>
</dbReference>
<reference evidence="13 14" key="1">
    <citation type="journal article" date="2018" name="Elife">
        <title>Firefly genomes illuminate parallel origins of bioluminescence in beetles.</title>
        <authorList>
            <person name="Fallon T.R."/>
            <person name="Lower S.E."/>
            <person name="Chang C.H."/>
            <person name="Bessho-Uehara M."/>
            <person name="Martin G.J."/>
            <person name="Bewick A.J."/>
            <person name="Behringer M."/>
            <person name="Debat H.J."/>
            <person name="Wong I."/>
            <person name="Day J.C."/>
            <person name="Suvorov A."/>
            <person name="Silva C.J."/>
            <person name="Stanger-Hall K.F."/>
            <person name="Hall D.W."/>
            <person name="Schmitz R.J."/>
            <person name="Nelson D.R."/>
            <person name="Lewis S.M."/>
            <person name="Shigenobu S."/>
            <person name="Bybee S.M."/>
            <person name="Larracuente A.M."/>
            <person name="Oba Y."/>
            <person name="Weng J.K."/>
        </authorList>
    </citation>
    <scope>NUCLEOTIDE SEQUENCE [LARGE SCALE GENOMIC DNA]</scope>
    <source>
        <strain evidence="13">1611_PpyrPB1</strain>
        <tissue evidence="13">Whole body</tissue>
    </source>
</reference>
<organism evidence="13 14">
    <name type="scientific">Photinus pyralis</name>
    <name type="common">Common eastern firefly</name>
    <name type="synonym">Lampyris pyralis</name>
    <dbReference type="NCBI Taxonomy" id="7054"/>
    <lineage>
        <taxon>Eukaryota</taxon>
        <taxon>Metazoa</taxon>
        <taxon>Ecdysozoa</taxon>
        <taxon>Arthropoda</taxon>
        <taxon>Hexapoda</taxon>
        <taxon>Insecta</taxon>
        <taxon>Pterygota</taxon>
        <taxon>Neoptera</taxon>
        <taxon>Endopterygota</taxon>
        <taxon>Coleoptera</taxon>
        <taxon>Polyphaga</taxon>
        <taxon>Elateriformia</taxon>
        <taxon>Elateroidea</taxon>
        <taxon>Lampyridae</taxon>
        <taxon>Lampyrinae</taxon>
        <taxon>Photinus</taxon>
    </lineage>
</organism>
<dbReference type="EMBL" id="VVIM01000005">
    <property type="protein sequence ID" value="KAB0800019.1"/>
    <property type="molecule type" value="Genomic_DNA"/>
</dbReference>
<dbReference type="PANTHER" id="PTHR24292:SF54">
    <property type="entry name" value="CYP9F3-RELATED"/>
    <property type="match status" value="1"/>
</dbReference>
<dbReference type="SUPFAM" id="SSF48264">
    <property type="entry name" value="Cytochrome P450"/>
    <property type="match status" value="1"/>
</dbReference>
<evidence type="ECO:0000256" key="6">
    <source>
        <dbReference type="ARBA" id="ARBA00022723"/>
    </source>
</evidence>
<evidence type="ECO:0000256" key="3">
    <source>
        <dbReference type="ARBA" id="ARBA00004406"/>
    </source>
</evidence>
<evidence type="ECO:0000256" key="5">
    <source>
        <dbReference type="ARBA" id="ARBA00022617"/>
    </source>
</evidence>
<keyword evidence="11" id="KW-0503">Monooxygenase</keyword>
<keyword evidence="6" id="KW-0479">Metal-binding</keyword>
<dbReference type="GO" id="GO:0016705">
    <property type="term" value="F:oxidoreductase activity, acting on paired donors, with incorporation or reduction of molecular oxygen"/>
    <property type="evidence" value="ECO:0007669"/>
    <property type="project" value="InterPro"/>
</dbReference>
<dbReference type="InterPro" id="IPR036396">
    <property type="entry name" value="Cyt_P450_sf"/>
</dbReference>
<dbReference type="AlphaFoldDB" id="A0A5N4ART9"/>
<evidence type="ECO:0000313" key="13">
    <source>
        <dbReference type="EMBL" id="KAB0800019.1"/>
    </source>
</evidence>
<dbReference type="Pfam" id="PF00067">
    <property type="entry name" value="p450"/>
    <property type="match status" value="1"/>
</dbReference>
<keyword evidence="10" id="KW-0408">Iron</keyword>
<evidence type="ECO:0000256" key="1">
    <source>
        <dbReference type="ARBA" id="ARBA00001971"/>
    </source>
</evidence>
<dbReference type="PANTHER" id="PTHR24292">
    <property type="entry name" value="CYTOCHROME P450"/>
    <property type="match status" value="1"/>
</dbReference>
<evidence type="ECO:0000256" key="7">
    <source>
        <dbReference type="ARBA" id="ARBA00022824"/>
    </source>
</evidence>
<name>A0A5N4ART9_PHOPY</name>
<evidence type="ECO:0008006" key="15">
    <source>
        <dbReference type="Google" id="ProtNLM"/>
    </source>
</evidence>
<keyword evidence="12" id="KW-0472">Membrane</keyword>
<keyword evidence="5" id="KW-0349">Heme</keyword>
<evidence type="ECO:0000313" key="14">
    <source>
        <dbReference type="Proteomes" id="UP000327044"/>
    </source>
</evidence>
<comment type="similarity">
    <text evidence="4">Belongs to the cytochrome P450 family.</text>
</comment>
<evidence type="ECO:0000256" key="11">
    <source>
        <dbReference type="ARBA" id="ARBA00023033"/>
    </source>
</evidence>
<dbReference type="Proteomes" id="UP000327044">
    <property type="component" value="Unassembled WGS sequence"/>
</dbReference>
<keyword evidence="8" id="KW-0492">Microsome</keyword>
<dbReference type="GO" id="GO:0005789">
    <property type="term" value="C:endoplasmic reticulum membrane"/>
    <property type="evidence" value="ECO:0007669"/>
    <property type="project" value="UniProtKB-SubCell"/>
</dbReference>
<evidence type="ECO:0000256" key="2">
    <source>
        <dbReference type="ARBA" id="ARBA00004174"/>
    </source>
</evidence>
<dbReference type="Gene3D" id="1.10.630.10">
    <property type="entry name" value="Cytochrome P450"/>
    <property type="match status" value="1"/>
</dbReference>
<keyword evidence="9" id="KW-0560">Oxidoreductase</keyword>
<evidence type="ECO:0000256" key="10">
    <source>
        <dbReference type="ARBA" id="ARBA00023004"/>
    </source>
</evidence>
<gene>
    <name evidence="13" type="ORF">PPYR_07899</name>
</gene>
<protein>
    <recommendedName>
        <fullName evidence="15">Cytochrome P450</fullName>
    </recommendedName>
</protein>
<dbReference type="InParanoid" id="A0A5N4ART9"/>
<dbReference type="GO" id="GO:0020037">
    <property type="term" value="F:heme binding"/>
    <property type="evidence" value="ECO:0007669"/>
    <property type="project" value="InterPro"/>
</dbReference>
<comment type="subcellular location">
    <subcellularLocation>
        <location evidence="3">Endoplasmic reticulum membrane</location>
        <topology evidence="3">Peripheral membrane protein</topology>
    </subcellularLocation>
    <subcellularLocation>
        <location evidence="2">Microsome membrane</location>
        <topology evidence="2">Peripheral membrane protein</topology>
    </subcellularLocation>
</comment>
<proteinExistence type="inferred from homology"/>
<dbReference type="InterPro" id="IPR050476">
    <property type="entry name" value="Insect_CytP450_Detox"/>
</dbReference>
<evidence type="ECO:0000256" key="9">
    <source>
        <dbReference type="ARBA" id="ARBA00023002"/>
    </source>
</evidence>
<dbReference type="InterPro" id="IPR001128">
    <property type="entry name" value="Cyt_P450"/>
</dbReference>
<evidence type="ECO:0000256" key="8">
    <source>
        <dbReference type="ARBA" id="ARBA00022848"/>
    </source>
</evidence>